<comment type="caution">
    <text evidence="1">Lacks conserved residue(s) required for the propagation of feature annotation.</text>
</comment>
<dbReference type="InterPro" id="IPR029063">
    <property type="entry name" value="SAM-dependent_MTases_sf"/>
</dbReference>
<dbReference type="Gene3D" id="3.40.50.150">
    <property type="entry name" value="Vaccinia Virus protein VP39"/>
    <property type="match status" value="1"/>
</dbReference>
<evidence type="ECO:0000313" key="3">
    <source>
        <dbReference type="EMBL" id="KNC30271.1"/>
    </source>
</evidence>
<evidence type="ECO:0000313" key="4">
    <source>
        <dbReference type="Proteomes" id="UP000037069"/>
    </source>
</evidence>
<comment type="caution">
    <text evidence="3">The sequence shown here is derived from an EMBL/GenBank/DDBJ whole genome shotgun (WGS) entry which is preliminary data.</text>
</comment>
<dbReference type="InterPro" id="IPR001678">
    <property type="entry name" value="MeTrfase_RsmB-F_NOP2_dom"/>
</dbReference>
<dbReference type="Proteomes" id="UP000037069">
    <property type="component" value="Unassembled WGS sequence"/>
</dbReference>
<evidence type="ECO:0000259" key="2">
    <source>
        <dbReference type="PROSITE" id="PS51686"/>
    </source>
</evidence>
<name>A0A0L0CDE9_LUCCU</name>
<protein>
    <recommendedName>
        <fullName evidence="2">SAM-dependent MTase RsmB/NOP-type domain-containing protein</fullName>
    </recommendedName>
</protein>
<proteinExistence type="inferred from homology"/>
<dbReference type="PROSITE" id="PS51686">
    <property type="entry name" value="SAM_MT_RSMB_NOP"/>
    <property type="match status" value="1"/>
</dbReference>
<keyword evidence="1" id="KW-0808">Transferase</keyword>
<comment type="similarity">
    <text evidence="1">Belongs to the class I-like SAM-binding methyltransferase superfamily. RsmB/NOP family.</text>
</comment>
<feature type="active site" description="Nucleophile" evidence="1">
    <location>
        <position position="17"/>
    </location>
</feature>
<dbReference type="GO" id="GO:0032259">
    <property type="term" value="P:methylation"/>
    <property type="evidence" value="ECO:0007669"/>
    <property type="project" value="UniProtKB-KW"/>
</dbReference>
<organism evidence="3 4">
    <name type="scientific">Lucilia cuprina</name>
    <name type="common">Green bottle fly</name>
    <name type="synonym">Australian sheep blowfly</name>
    <dbReference type="NCBI Taxonomy" id="7375"/>
    <lineage>
        <taxon>Eukaryota</taxon>
        <taxon>Metazoa</taxon>
        <taxon>Ecdysozoa</taxon>
        <taxon>Arthropoda</taxon>
        <taxon>Hexapoda</taxon>
        <taxon>Insecta</taxon>
        <taxon>Pterygota</taxon>
        <taxon>Neoptera</taxon>
        <taxon>Endopterygota</taxon>
        <taxon>Diptera</taxon>
        <taxon>Brachycera</taxon>
        <taxon>Muscomorpha</taxon>
        <taxon>Oestroidea</taxon>
        <taxon>Calliphoridae</taxon>
        <taxon>Luciliinae</taxon>
        <taxon>Lucilia</taxon>
    </lineage>
</organism>
<feature type="domain" description="SAM-dependent MTase RsmB/NOP-type" evidence="2">
    <location>
        <begin position="1"/>
        <end position="85"/>
    </location>
</feature>
<accession>A0A0L0CDE9</accession>
<keyword evidence="1" id="KW-0694">RNA-binding</keyword>
<dbReference type="EMBL" id="JRES01000551">
    <property type="protein sequence ID" value="KNC30271.1"/>
    <property type="molecule type" value="Genomic_DNA"/>
</dbReference>
<keyword evidence="4" id="KW-1185">Reference proteome</keyword>
<gene>
    <name evidence="3" type="ORF">FF38_09739</name>
</gene>
<evidence type="ECO:0000256" key="1">
    <source>
        <dbReference type="PROSITE-ProRule" id="PRU01023"/>
    </source>
</evidence>
<dbReference type="GO" id="GO:0003723">
    <property type="term" value="F:RNA binding"/>
    <property type="evidence" value="ECO:0007669"/>
    <property type="project" value="UniProtKB-UniRule"/>
</dbReference>
<keyword evidence="1" id="KW-0489">Methyltransferase</keyword>
<keyword evidence="1" id="KW-0949">S-adenosyl-L-methionine</keyword>
<dbReference type="SUPFAM" id="SSF53335">
    <property type="entry name" value="S-adenosyl-L-methionine-dependent methyltransferases"/>
    <property type="match status" value="1"/>
</dbReference>
<sequence>MLHALGFDANLVVYSTCSIHEEENELVVQRLLENEEVKGKWELCGRDEVLPKWERRGLGDMQGCVRVENTVDGGIGFFAACFKHVFNNVVNNIGGLVFTAQIRSNNIIK</sequence>
<dbReference type="STRING" id="7375.A0A0L0CDE9"/>
<dbReference type="OMA" id="KWELCGR"/>
<dbReference type="AlphaFoldDB" id="A0A0L0CDE9"/>
<reference evidence="3 4" key="1">
    <citation type="journal article" date="2015" name="Nat. Commun.">
        <title>Lucilia cuprina genome unlocks parasitic fly biology to underpin future interventions.</title>
        <authorList>
            <person name="Anstead C.A."/>
            <person name="Korhonen P.K."/>
            <person name="Young N.D."/>
            <person name="Hall R.S."/>
            <person name="Jex A.R."/>
            <person name="Murali S.C."/>
            <person name="Hughes D.S."/>
            <person name="Lee S.F."/>
            <person name="Perry T."/>
            <person name="Stroehlein A.J."/>
            <person name="Ansell B.R."/>
            <person name="Breugelmans B."/>
            <person name="Hofmann A."/>
            <person name="Qu J."/>
            <person name="Dugan S."/>
            <person name="Lee S.L."/>
            <person name="Chao H."/>
            <person name="Dinh H."/>
            <person name="Han Y."/>
            <person name="Doddapaneni H.V."/>
            <person name="Worley K.C."/>
            <person name="Muzny D.M."/>
            <person name="Ioannidis P."/>
            <person name="Waterhouse R.M."/>
            <person name="Zdobnov E.M."/>
            <person name="James P.J."/>
            <person name="Bagnall N.H."/>
            <person name="Kotze A.C."/>
            <person name="Gibbs R.A."/>
            <person name="Richards S."/>
            <person name="Batterham P."/>
            <person name="Gasser R.B."/>
        </authorList>
    </citation>
    <scope>NUCLEOTIDE SEQUENCE [LARGE SCALE GENOMIC DNA]</scope>
    <source>
        <strain evidence="3 4">LS</strain>
        <tissue evidence="3">Full body</tissue>
    </source>
</reference>
<dbReference type="GO" id="GO:0008168">
    <property type="term" value="F:methyltransferase activity"/>
    <property type="evidence" value="ECO:0007669"/>
    <property type="project" value="UniProtKB-KW"/>
</dbReference>